<feature type="transmembrane region" description="Helical" evidence="5">
    <location>
        <begin position="243"/>
        <end position="266"/>
    </location>
</feature>
<evidence type="ECO:0000256" key="5">
    <source>
        <dbReference type="SAM" id="Phobius"/>
    </source>
</evidence>
<feature type="domain" description="G-protein coupled receptors family 1 profile" evidence="6">
    <location>
        <begin position="48"/>
        <end position="306"/>
    </location>
</feature>
<proteinExistence type="predicted"/>
<dbReference type="Pfam" id="PF00001">
    <property type="entry name" value="7tm_1"/>
    <property type="match status" value="1"/>
</dbReference>
<evidence type="ECO:0000256" key="4">
    <source>
        <dbReference type="ARBA" id="ARBA00023136"/>
    </source>
</evidence>
<gene>
    <name evidence="7" type="ORF">LSH36_804g00040</name>
</gene>
<dbReference type="PRINTS" id="PR00237">
    <property type="entry name" value="GPCRRHODOPSN"/>
</dbReference>
<keyword evidence="4 5" id="KW-0472">Membrane</keyword>
<feature type="transmembrane region" description="Helical" evidence="5">
    <location>
        <begin position="110"/>
        <end position="129"/>
    </location>
</feature>
<accession>A0AAD9MUX1</accession>
<dbReference type="InterPro" id="IPR000276">
    <property type="entry name" value="GPCR_Rhodpsn"/>
</dbReference>
<dbReference type="Proteomes" id="UP001208570">
    <property type="component" value="Unassembled WGS sequence"/>
</dbReference>
<comment type="caution">
    <text evidence="7">The sequence shown here is derived from an EMBL/GenBank/DDBJ whole genome shotgun (WGS) entry which is preliminary data.</text>
</comment>
<dbReference type="EMBL" id="JAODUP010000804">
    <property type="protein sequence ID" value="KAK2143889.1"/>
    <property type="molecule type" value="Genomic_DNA"/>
</dbReference>
<reference evidence="7" key="1">
    <citation type="journal article" date="2023" name="Mol. Biol. Evol.">
        <title>Third-Generation Sequencing Reveals the Adaptive Role of the Epigenome in Three Deep-Sea Polychaetes.</title>
        <authorList>
            <person name="Perez M."/>
            <person name="Aroh O."/>
            <person name="Sun Y."/>
            <person name="Lan Y."/>
            <person name="Juniper S.K."/>
            <person name="Young C.R."/>
            <person name="Angers B."/>
            <person name="Qian P.Y."/>
        </authorList>
    </citation>
    <scope>NUCLEOTIDE SEQUENCE</scope>
    <source>
        <strain evidence="7">P08H-3</strain>
    </source>
</reference>
<keyword evidence="8" id="KW-1185">Reference proteome</keyword>
<dbReference type="PROSITE" id="PS50262">
    <property type="entry name" value="G_PROTEIN_RECEP_F1_2"/>
    <property type="match status" value="1"/>
</dbReference>
<feature type="transmembrane region" description="Helical" evidence="5">
    <location>
        <begin position="193"/>
        <end position="222"/>
    </location>
</feature>
<evidence type="ECO:0000313" key="8">
    <source>
        <dbReference type="Proteomes" id="UP001208570"/>
    </source>
</evidence>
<organism evidence="7 8">
    <name type="scientific">Paralvinella palmiformis</name>
    <dbReference type="NCBI Taxonomy" id="53620"/>
    <lineage>
        <taxon>Eukaryota</taxon>
        <taxon>Metazoa</taxon>
        <taxon>Spiralia</taxon>
        <taxon>Lophotrochozoa</taxon>
        <taxon>Annelida</taxon>
        <taxon>Polychaeta</taxon>
        <taxon>Sedentaria</taxon>
        <taxon>Canalipalpata</taxon>
        <taxon>Terebellida</taxon>
        <taxon>Terebelliformia</taxon>
        <taxon>Alvinellidae</taxon>
        <taxon>Paralvinella</taxon>
    </lineage>
</organism>
<evidence type="ECO:0000313" key="7">
    <source>
        <dbReference type="EMBL" id="KAK2143889.1"/>
    </source>
</evidence>
<keyword evidence="3 5" id="KW-1133">Transmembrane helix</keyword>
<dbReference type="AlphaFoldDB" id="A0AAD9MUX1"/>
<evidence type="ECO:0000256" key="1">
    <source>
        <dbReference type="ARBA" id="ARBA00004370"/>
    </source>
</evidence>
<dbReference type="SUPFAM" id="SSF81321">
    <property type="entry name" value="Family A G protein-coupled receptor-like"/>
    <property type="match status" value="1"/>
</dbReference>
<evidence type="ECO:0000256" key="2">
    <source>
        <dbReference type="ARBA" id="ARBA00022692"/>
    </source>
</evidence>
<evidence type="ECO:0000256" key="3">
    <source>
        <dbReference type="ARBA" id="ARBA00022989"/>
    </source>
</evidence>
<dbReference type="InterPro" id="IPR017452">
    <property type="entry name" value="GPCR_Rhodpsn_7TM"/>
</dbReference>
<dbReference type="InterPro" id="IPR052954">
    <property type="entry name" value="GPCR-Ligand_Int"/>
</dbReference>
<dbReference type="PANTHER" id="PTHR46641:SF25">
    <property type="entry name" value="CNMAMIDE RECEPTOR-RELATED"/>
    <property type="match status" value="1"/>
</dbReference>
<feature type="transmembrane region" description="Helical" evidence="5">
    <location>
        <begin position="286"/>
        <end position="308"/>
    </location>
</feature>
<sequence>MAVNSSQGMILNSMTTSLNNNEQIYDGKLARDIWVYGSAVITVVGTIGNILSILVMTRKKLKKQTTALYLVLLSLVDLAVLYTGLMRHWIRESTGTDIRDTSTPSCKIHIFLVYFLMQFDAWILVWVTVERLVAVYVPHRAKLMFTRKKAATQLAITALVLMTINVHFMWTHSLVRGRCNISSQRYSYFVYTIWSWLDFVIASLGPFVIILSLNLAIVVQVVHLDRKRRRNSTNTTNKRTNTMTGVLISVNFVFLLATAPMTIYLSTQSYWTEITETTEGRATLHIIWACLNIVAYTNYSINFALYCFSSPTFRQELLKMFRVLSCMFKVYPSKESTDCTDHNDNL</sequence>
<dbReference type="Gene3D" id="1.20.1070.10">
    <property type="entry name" value="Rhodopsin 7-helix transmembrane proteins"/>
    <property type="match status" value="1"/>
</dbReference>
<comment type="subcellular location">
    <subcellularLocation>
        <location evidence="1">Membrane</location>
    </subcellularLocation>
</comment>
<evidence type="ECO:0000259" key="6">
    <source>
        <dbReference type="PROSITE" id="PS50262"/>
    </source>
</evidence>
<dbReference type="CDD" id="cd14978">
    <property type="entry name" value="7tmA_FMRFamide_R-like"/>
    <property type="match status" value="1"/>
</dbReference>
<dbReference type="PANTHER" id="PTHR46641">
    <property type="entry name" value="FMRFAMIDE RECEPTOR-RELATED"/>
    <property type="match status" value="1"/>
</dbReference>
<keyword evidence="2 5" id="KW-0812">Transmembrane</keyword>
<protein>
    <recommendedName>
        <fullName evidence="6">G-protein coupled receptors family 1 profile domain-containing protein</fullName>
    </recommendedName>
</protein>
<feature type="transmembrane region" description="Helical" evidence="5">
    <location>
        <begin position="33"/>
        <end position="55"/>
    </location>
</feature>
<name>A0AAD9MUX1_9ANNE</name>
<dbReference type="GO" id="GO:0004930">
    <property type="term" value="F:G protein-coupled receptor activity"/>
    <property type="evidence" value="ECO:0007669"/>
    <property type="project" value="InterPro"/>
</dbReference>
<feature type="transmembrane region" description="Helical" evidence="5">
    <location>
        <begin position="150"/>
        <end position="170"/>
    </location>
</feature>
<feature type="transmembrane region" description="Helical" evidence="5">
    <location>
        <begin position="67"/>
        <end position="90"/>
    </location>
</feature>
<dbReference type="GO" id="GO:0016020">
    <property type="term" value="C:membrane"/>
    <property type="evidence" value="ECO:0007669"/>
    <property type="project" value="UniProtKB-SubCell"/>
</dbReference>